<protein>
    <recommendedName>
        <fullName evidence="1">Transposase IS4-like domain-containing protein</fullName>
    </recommendedName>
</protein>
<evidence type="ECO:0000313" key="2">
    <source>
        <dbReference type="EMBL" id="VAW42643.1"/>
    </source>
</evidence>
<name>A0A3B0VR91_9ZZZZ</name>
<feature type="domain" description="Transposase IS4-like" evidence="1">
    <location>
        <begin position="5"/>
        <end position="89"/>
    </location>
</feature>
<gene>
    <name evidence="2" type="ORF">MNBD_CHLOROFLEXI01-5288</name>
</gene>
<sequence length="130" mass="15019">MTALLHLGSQIPHTIWFNAKAAVHDQTFWELIVATVTKGSLLIFDLDYTNFEHFLTLTNKGVTFITRTKSNLKVKYVKQLAVTPTFRETIVWIGTGDSQQKVRLIELLYGKRWHRYITNELNPTCLPARD</sequence>
<accession>A0A3B0VR91</accession>
<dbReference type="Pfam" id="PF01609">
    <property type="entry name" value="DDE_Tnp_1"/>
    <property type="match status" value="1"/>
</dbReference>
<evidence type="ECO:0000259" key="1">
    <source>
        <dbReference type="Pfam" id="PF01609"/>
    </source>
</evidence>
<reference evidence="2" key="1">
    <citation type="submission" date="2018-06" db="EMBL/GenBank/DDBJ databases">
        <authorList>
            <person name="Zhirakovskaya E."/>
        </authorList>
    </citation>
    <scope>NUCLEOTIDE SEQUENCE</scope>
</reference>
<dbReference type="GO" id="GO:0006313">
    <property type="term" value="P:DNA transposition"/>
    <property type="evidence" value="ECO:0007669"/>
    <property type="project" value="InterPro"/>
</dbReference>
<dbReference type="SUPFAM" id="SSF53098">
    <property type="entry name" value="Ribonuclease H-like"/>
    <property type="match status" value="1"/>
</dbReference>
<dbReference type="AlphaFoldDB" id="A0A3B0VR91"/>
<dbReference type="EMBL" id="UOEU01000934">
    <property type="protein sequence ID" value="VAW42643.1"/>
    <property type="molecule type" value="Genomic_DNA"/>
</dbReference>
<dbReference type="GO" id="GO:0003677">
    <property type="term" value="F:DNA binding"/>
    <property type="evidence" value="ECO:0007669"/>
    <property type="project" value="InterPro"/>
</dbReference>
<organism evidence="2">
    <name type="scientific">hydrothermal vent metagenome</name>
    <dbReference type="NCBI Taxonomy" id="652676"/>
    <lineage>
        <taxon>unclassified sequences</taxon>
        <taxon>metagenomes</taxon>
        <taxon>ecological metagenomes</taxon>
    </lineage>
</organism>
<dbReference type="InterPro" id="IPR012337">
    <property type="entry name" value="RNaseH-like_sf"/>
</dbReference>
<dbReference type="InterPro" id="IPR002559">
    <property type="entry name" value="Transposase_11"/>
</dbReference>
<dbReference type="GO" id="GO:0004803">
    <property type="term" value="F:transposase activity"/>
    <property type="evidence" value="ECO:0007669"/>
    <property type="project" value="InterPro"/>
</dbReference>
<proteinExistence type="predicted"/>